<accession>A0A5N7BWA1</accession>
<gene>
    <name evidence="1" type="ORF">BDV23DRAFT_187587</name>
</gene>
<dbReference type="InterPro" id="IPR021858">
    <property type="entry name" value="Fun_TF"/>
</dbReference>
<organism evidence="1">
    <name type="scientific">Petromyces alliaceus</name>
    <name type="common">Aspergillus alliaceus</name>
    <dbReference type="NCBI Taxonomy" id="209559"/>
    <lineage>
        <taxon>Eukaryota</taxon>
        <taxon>Fungi</taxon>
        <taxon>Dikarya</taxon>
        <taxon>Ascomycota</taxon>
        <taxon>Pezizomycotina</taxon>
        <taxon>Eurotiomycetes</taxon>
        <taxon>Eurotiomycetidae</taxon>
        <taxon>Eurotiales</taxon>
        <taxon>Aspergillaceae</taxon>
        <taxon>Aspergillus</taxon>
        <taxon>Aspergillus subgen. Circumdati</taxon>
    </lineage>
</organism>
<reference evidence="1" key="1">
    <citation type="submission" date="2019-04" db="EMBL/GenBank/DDBJ databases">
        <title>Friends and foes A comparative genomics studyof 23 Aspergillus species from section Flavi.</title>
        <authorList>
            <consortium name="DOE Joint Genome Institute"/>
            <person name="Kjaerbolling I."/>
            <person name="Vesth T."/>
            <person name="Frisvad J.C."/>
            <person name="Nybo J.L."/>
            <person name="Theobald S."/>
            <person name="Kildgaard S."/>
            <person name="Isbrandt T."/>
            <person name="Kuo A."/>
            <person name="Sato A."/>
            <person name="Lyhne E.K."/>
            <person name="Kogle M.E."/>
            <person name="Wiebenga A."/>
            <person name="Kun R.S."/>
            <person name="Lubbers R.J."/>
            <person name="Makela M.R."/>
            <person name="Barry K."/>
            <person name="Chovatia M."/>
            <person name="Clum A."/>
            <person name="Daum C."/>
            <person name="Haridas S."/>
            <person name="He G."/>
            <person name="LaButti K."/>
            <person name="Lipzen A."/>
            <person name="Mondo S."/>
            <person name="Riley R."/>
            <person name="Salamov A."/>
            <person name="Simmons B.A."/>
            <person name="Magnuson J.K."/>
            <person name="Henrissat B."/>
            <person name="Mortensen U.H."/>
            <person name="Larsen T.O."/>
            <person name="Devries R.P."/>
            <person name="Grigoriev I.V."/>
            <person name="Machida M."/>
            <person name="Baker S.E."/>
            <person name="Andersen M.R."/>
        </authorList>
    </citation>
    <scope>NUCLEOTIDE SEQUENCE [LARGE SCALE GENOMIC DNA]</scope>
    <source>
        <strain evidence="1">IBT 14317</strain>
    </source>
</reference>
<dbReference type="OrthoDB" id="4137815at2759"/>
<name>A0A5N7BWA1_PETAA</name>
<evidence type="ECO:0000313" key="1">
    <source>
        <dbReference type="EMBL" id="KAE8386114.1"/>
    </source>
</evidence>
<dbReference type="EMBL" id="ML735318">
    <property type="protein sequence ID" value="KAE8386114.1"/>
    <property type="molecule type" value="Genomic_DNA"/>
</dbReference>
<protein>
    <submittedName>
        <fullName evidence="1">Uncharacterized protein</fullName>
    </submittedName>
</protein>
<dbReference type="Proteomes" id="UP000326877">
    <property type="component" value="Unassembled WGS sequence"/>
</dbReference>
<sequence length="196" mass="22246">MRNRPWEENACGPATLTAFNISSEYGRLVFQSALERFSEQEMLLLVKQADLQRTAALLILYRLEYPFGEGDDEAKTLSQSIVTDMEHCHSVAGQQPPNITLTLLVAGAEAQDPLGRKHILSLISRIKGARFYPFISNLNMFLARIWASRDHGTTRWLFHLFEVDPELSIPLEILLIMIQALNVVELFSISIFGRKN</sequence>
<proteinExistence type="predicted"/>
<dbReference type="AlphaFoldDB" id="A0A5N7BWA1"/>
<dbReference type="Pfam" id="PF11951">
    <property type="entry name" value="Fungal_trans_2"/>
    <property type="match status" value="1"/>
</dbReference>